<dbReference type="GeneID" id="112455503"/>
<dbReference type="Pfam" id="PF02949">
    <property type="entry name" value="7tm_6"/>
    <property type="match status" value="1"/>
</dbReference>
<evidence type="ECO:0000256" key="1">
    <source>
        <dbReference type="ARBA" id="ARBA00004651"/>
    </source>
</evidence>
<dbReference type="GO" id="GO:0005886">
    <property type="term" value="C:plasma membrane"/>
    <property type="evidence" value="ECO:0007669"/>
    <property type="project" value="UniProtKB-SubCell"/>
</dbReference>
<keyword evidence="11" id="KW-1185">Reference proteome</keyword>
<dbReference type="AlphaFoldDB" id="A0A6J1PTQ3"/>
<reference evidence="12" key="1">
    <citation type="submission" date="2025-08" db="UniProtKB">
        <authorList>
            <consortium name="RefSeq"/>
        </authorList>
    </citation>
    <scope>IDENTIFICATION</scope>
    <source>
        <tissue evidence="12">Whole body</tissue>
    </source>
</reference>
<evidence type="ECO:0000256" key="4">
    <source>
        <dbReference type="ARBA" id="ARBA00022692"/>
    </source>
</evidence>
<keyword evidence="8 10" id="KW-0675">Receptor</keyword>
<dbReference type="GO" id="GO:0005549">
    <property type="term" value="F:odorant binding"/>
    <property type="evidence" value="ECO:0007669"/>
    <property type="project" value="InterPro"/>
</dbReference>
<evidence type="ECO:0000256" key="7">
    <source>
        <dbReference type="ARBA" id="ARBA00023136"/>
    </source>
</evidence>
<feature type="transmembrane region" description="Helical" evidence="10">
    <location>
        <begin position="127"/>
        <end position="152"/>
    </location>
</feature>
<evidence type="ECO:0000313" key="11">
    <source>
        <dbReference type="Proteomes" id="UP000504618"/>
    </source>
</evidence>
<dbReference type="GO" id="GO:0004984">
    <property type="term" value="F:olfactory receptor activity"/>
    <property type="evidence" value="ECO:0007669"/>
    <property type="project" value="InterPro"/>
</dbReference>
<keyword evidence="3 10" id="KW-0716">Sensory transduction</keyword>
<evidence type="ECO:0000256" key="6">
    <source>
        <dbReference type="ARBA" id="ARBA00022989"/>
    </source>
</evidence>
<evidence type="ECO:0000256" key="10">
    <source>
        <dbReference type="RuleBase" id="RU351113"/>
    </source>
</evidence>
<dbReference type="PANTHER" id="PTHR21137:SF35">
    <property type="entry name" value="ODORANT RECEPTOR 19A-RELATED"/>
    <property type="match status" value="1"/>
</dbReference>
<proteinExistence type="inferred from homology"/>
<name>A0A6J1PTQ3_9HYME</name>
<organism evidence="11 12">
    <name type="scientific">Temnothorax curvispinosus</name>
    <dbReference type="NCBI Taxonomy" id="300111"/>
    <lineage>
        <taxon>Eukaryota</taxon>
        <taxon>Metazoa</taxon>
        <taxon>Ecdysozoa</taxon>
        <taxon>Arthropoda</taxon>
        <taxon>Hexapoda</taxon>
        <taxon>Insecta</taxon>
        <taxon>Pterygota</taxon>
        <taxon>Neoptera</taxon>
        <taxon>Endopterygota</taxon>
        <taxon>Hymenoptera</taxon>
        <taxon>Apocrita</taxon>
        <taxon>Aculeata</taxon>
        <taxon>Formicoidea</taxon>
        <taxon>Formicidae</taxon>
        <taxon>Myrmicinae</taxon>
        <taxon>Temnothorax</taxon>
    </lineage>
</organism>
<feature type="transmembrane region" description="Helical" evidence="10">
    <location>
        <begin position="40"/>
        <end position="61"/>
    </location>
</feature>
<keyword evidence="6 10" id="KW-1133">Transmembrane helix</keyword>
<dbReference type="PANTHER" id="PTHR21137">
    <property type="entry name" value="ODORANT RECEPTOR"/>
    <property type="match status" value="1"/>
</dbReference>
<dbReference type="Proteomes" id="UP000504618">
    <property type="component" value="Unplaced"/>
</dbReference>
<evidence type="ECO:0000256" key="9">
    <source>
        <dbReference type="ARBA" id="ARBA00023224"/>
    </source>
</evidence>
<keyword evidence="2" id="KW-1003">Cell membrane</keyword>
<keyword evidence="7 10" id="KW-0472">Membrane</keyword>
<keyword evidence="5 10" id="KW-0552">Olfaction</keyword>
<evidence type="ECO:0000256" key="8">
    <source>
        <dbReference type="ARBA" id="ARBA00023170"/>
    </source>
</evidence>
<dbReference type="InterPro" id="IPR004117">
    <property type="entry name" value="7tm6_olfct_rcpt"/>
</dbReference>
<comment type="similarity">
    <text evidence="10">Belongs to the insect chemoreceptor superfamily. Heteromeric odorant receptor channel (TC 1.A.69) family.</text>
</comment>
<keyword evidence="4 10" id="KW-0812">Transmembrane</keyword>
<accession>A0A6J1PTQ3</accession>
<evidence type="ECO:0000313" key="12">
    <source>
        <dbReference type="RefSeq" id="XP_024873229.1"/>
    </source>
</evidence>
<comment type="subcellular location">
    <subcellularLocation>
        <location evidence="1 10">Cell membrane</location>
        <topology evidence="1 10">Multi-pass membrane protein</topology>
    </subcellularLocation>
</comment>
<comment type="caution">
    <text evidence="10">Lacks conserved residue(s) required for the propagation of feature annotation.</text>
</comment>
<sequence>MASKVTPKTAIAFTKVIIALSFTWPLSKSASKFQVIRFKILRSLLCVNAVILIVPVSYTLYHNDYDLPKITKIWCLLGAFIQIPLEITQCALQYDRLQYLISEMEHNFEYAKPYEEMLYQQYVDRCAMFYASSTAAVFLGAFIAGITPLIAANQIFPTDAKYPFDVEREPVKTIIFLHQFVAVWQCFSIVCHCSFVGLLIWFAAARFEILSQQFRTVTDIYGITVCVRQHVKLLRYAQEVIIAFRSVILSIIIVCTWVIVASGLTIVSQSTLTDKVQFMILCIAGLMEVYACAWPADHLIVASTNVAQAIYESLWYNQDKAFQKNLCFILLRSQTPTTISVSFLPALSLQYYASYVSTVFSYLMTLRMIFVVDSGVKN</sequence>
<dbReference type="OrthoDB" id="7179992at2759"/>
<gene>
    <name evidence="12" type="primary">LOC112455503</name>
</gene>
<evidence type="ECO:0000256" key="3">
    <source>
        <dbReference type="ARBA" id="ARBA00022606"/>
    </source>
</evidence>
<protein>
    <recommendedName>
        <fullName evidence="10">Odorant receptor</fullName>
    </recommendedName>
</protein>
<keyword evidence="9 10" id="KW-0807">Transducer</keyword>
<feature type="transmembrane region" description="Helical" evidence="10">
    <location>
        <begin position="242"/>
        <end position="266"/>
    </location>
</feature>
<evidence type="ECO:0000256" key="5">
    <source>
        <dbReference type="ARBA" id="ARBA00022725"/>
    </source>
</evidence>
<dbReference type="GO" id="GO:0007165">
    <property type="term" value="P:signal transduction"/>
    <property type="evidence" value="ECO:0007669"/>
    <property type="project" value="UniProtKB-KW"/>
</dbReference>
<feature type="transmembrane region" description="Helical" evidence="10">
    <location>
        <begin position="173"/>
        <end position="204"/>
    </location>
</feature>
<evidence type="ECO:0000256" key="2">
    <source>
        <dbReference type="ARBA" id="ARBA00022475"/>
    </source>
</evidence>
<dbReference type="RefSeq" id="XP_024873229.1">
    <property type="nucleotide sequence ID" value="XM_025017461.1"/>
</dbReference>
<feature type="transmembrane region" description="Helical" evidence="10">
    <location>
        <begin position="352"/>
        <end position="372"/>
    </location>
</feature>